<dbReference type="GO" id="GO:0006260">
    <property type="term" value="P:DNA replication"/>
    <property type="evidence" value="ECO:0007669"/>
    <property type="project" value="InterPro"/>
</dbReference>
<dbReference type="Gene3D" id="3.40.50.10110">
    <property type="entry name" value="DNA polymerase III subunit chi"/>
    <property type="match status" value="1"/>
</dbReference>
<dbReference type="InterPro" id="IPR007459">
    <property type="entry name" value="DNA_pol3_chi"/>
</dbReference>
<dbReference type="Pfam" id="PF04364">
    <property type="entry name" value="DNA_pol3_chi"/>
    <property type="match status" value="1"/>
</dbReference>
<dbReference type="GO" id="GO:0032298">
    <property type="term" value="P:positive regulation of DNA-templated DNA replication initiation"/>
    <property type="evidence" value="ECO:0007669"/>
    <property type="project" value="TreeGrafter"/>
</dbReference>
<gene>
    <name evidence="1" type="ORF">AW10_03383</name>
</gene>
<reference evidence="1 2" key="1">
    <citation type="submission" date="2014-02" db="EMBL/GenBank/DDBJ databases">
        <title>Expanding our view of genomic diversity in Candidatus Accumulibacter clades.</title>
        <authorList>
            <person name="Skennerton C.T."/>
            <person name="Barr J.J."/>
            <person name="Slater F.R."/>
            <person name="Bond P.L."/>
            <person name="Tyson G.W."/>
        </authorList>
    </citation>
    <scope>NUCLEOTIDE SEQUENCE [LARGE SCALE GENOMIC DNA]</scope>
    <source>
        <strain evidence="2">BA-92</strain>
    </source>
</reference>
<comment type="caution">
    <text evidence="1">The sequence shown here is derived from an EMBL/GenBank/DDBJ whole genome shotgun (WGS) entry which is preliminary data.</text>
</comment>
<dbReference type="Proteomes" id="UP000021816">
    <property type="component" value="Unassembled WGS sequence"/>
</dbReference>
<dbReference type="InterPro" id="IPR036768">
    <property type="entry name" value="PolIII_chi_sf"/>
</dbReference>
<dbReference type="EMBL" id="JEMX01000087">
    <property type="protein sequence ID" value="EXI77896.1"/>
    <property type="molecule type" value="Genomic_DNA"/>
</dbReference>
<dbReference type="PANTHER" id="PTHR38767">
    <property type="entry name" value="DNA POLYMERASE III SUBUNIT CHI"/>
    <property type="match status" value="1"/>
</dbReference>
<evidence type="ECO:0000313" key="2">
    <source>
        <dbReference type="Proteomes" id="UP000021816"/>
    </source>
</evidence>
<name>A0A011NRF2_9PROT</name>
<dbReference type="SUPFAM" id="SSF102400">
    <property type="entry name" value="DNA polymerase III chi subunit"/>
    <property type="match status" value="1"/>
</dbReference>
<sequence>MTQIFFYHNAANRIAKTAALIGKACAQKKSLLVYAPDTDIAAALDRQLWGQPPTSFVPHVAADSPLAAETPVLIASTLESVTQDERLFNLSNTVPPGFSRFASLIEIVGQGEEERADGRQRARFYKDRGYAIRYVDCTGKN</sequence>
<dbReference type="GO" id="GO:0003677">
    <property type="term" value="F:DNA binding"/>
    <property type="evidence" value="ECO:0007669"/>
    <property type="project" value="InterPro"/>
</dbReference>
<accession>A0A011NRF2</accession>
<dbReference type="PANTHER" id="PTHR38767:SF1">
    <property type="entry name" value="DNA POLYMERASE III SUBUNIT CHI"/>
    <property type="match status" value="1"/>
</dbReference>
<protein>
    <submittedName>
        <fullName evidence="1">DNA polymerase III subunit chi</fullName>
    </submittedName>
</protein>
<evidence type="ECO:0000313" key="1">
    <source>
        <dbReference type="EMBL" id="EXI77896.1"/>
    </source>
</evidence>
<organism evidence="1 2">
    <name type="scientific">Candidatus Accumulibacter appositus</name>
    <dbReference type="NCBI Taxonomy" id="1454003"/>
    <lineage>
        <taxon>Bacteria</taxon>
        <taxon>Pseudomonadati</taxon>
        <taxon>Pseudomonadota</taxon>
        <taxon>Betaproteobacteria</taxon>
        <taxon>Candidatus Accumulibacter</taxon>
    </lineage>
</organism>
<dbReference type="GO" id="GO:0003887">
    <property type="term" value="F:DNA-directed DNA polymerase activity"/>
    <property type="evidence" value="ECO:0007669"/>
    <property type="project" value="InterPro"/>
</dbReference>
<dbReference type="PATRIC" id="fig|1454003.3.peg.3435"/>
<dbReference type="AlphaFoldDB" id="A0A011NRF2"/>
<dbReference type="STRING" id="1454003.AW10_03383"/>
<proteinExistence type="predicted"/>